<dbReference type="OrthoDB" id="5722856at2759"/>
<dbReference type="VEuPathDB" id="FungiDB:AMAG_15662"/>
<sequence>MSARPHAHATPPVPLPSLTVPKFVFKPLPGTAKRDRIVKEARVARLPPTVAPTAILLHPTVLAKLVEVTDKSLPQLGVGVMPSHPLEPTVTFTEPTVTFTEPTVTFTELAPTSATTTSPTPLPATRSPLSRHDGLPASRSLGGRRAAALPRQGRRLQLPRKTKRKGINRPQWSCRYLSRPPRIWNIPQSQSSRRQ</sequence>
<evidence type="ECO:0000313" key="3">
    <source>
        <dbReference type="EMBL" id="KNE71447.1"/>
    </source>
</evidence>
<feature type="compositionally biased region" description="Basic residues" evidence="1">
    <location>
        <begin position="152"/>
        <end position="167"/>
    </location>
</feature>
<feature type="compositionally biased region" description="Low complexity" evidence="1">
    <location>
        <begin position="136"/>
        <end position="151"/>
    </location>
</feature>
<keyword evidence="4" id="KW-1185">Reference proteome</keyword>
<accession>A0A0L0TA45</accession>
<feature type="compositionally biased region" description="Low complexity" evidence="1">
    <location>
        <begin position="111"/>
        <end position="128"/>
    </location>
</feature>
<dbReference type="EMBL" id="GG745372">
    <property type="protein sequence ID" value="KNE71447.1"/>
    <property type="molecule type" value="Genomic_DNA"/>
</dbReference>
<feature type="region of interest" description="Disordered" evidence="1">
    <location>
        <begin position="111"/>
        <end position="172"/>
    </location>
</feature>
<protein>
    <submittedName>
        <fullName evidence="2">Uncharacterized protein</fullName>
    </submittedName>
</protein>
<reference evidence="2 4" key="1">
    <citation type="submission" date="2009-11" db="EMBL/GenBank/DDBJ databases">
        <title>Annotation of Allomyces macrogynus ATCC 38327.</title>
        <authorList>
            <consortium name="The Broad Institute Genome Sequencing Platform"/>
            <person name="Russ C."/>
            <person name="Cuomo C."/>
            <person name="Burger G."/>
            <person name="Gray M.W."/>
            <person name="Holland P.W.H."/>
            <person name="King N."/>
            <person name="Lang F.B.F."/>
            <person name="Roger A.J."/>
            <person name="Ruiz-Trillo I."/>
            <person name="Young S.K."/>
            <person name="Zeng Q."/>
            <person name="Gargeya S."/>
            <person name="Fitzgerald M."/>
            <person name="Haas B."/>
            <person name="Abouelleil A."/>
            <person name="Alvarado L."/>
            <person name="Arachchi H.M."/>
            <person name="Berlin A."/>
            <person name="Chapman S.B."/>
            <person name="Gearin G."/>
            <person name="Goldberg J."/>
            <person name="Griggs A."/>
            <person name="Gujja S."/>
            <person name="Hansen M."/>
            <person name="Heiman D."/>
            <person name="Howarth C."/>
            <person name="Larimer J."/>
            <person name="Lui A."/>
            <person name="MacDonald P.J.P."/>
            <person name="McCowen C."/>
            <person name="Montmayeur A."/>
            <person name="Murphy C."/>
            <person name="Neiman D."/>
            <person name="Pearson M."/>
            <person name="Priest M."/>
            <person name="Roberts A."/>
            <person name="Saif S."/>
            <person name="Shea T."/>
            <person name="Sisk P."/>
            <person name="Stolte C."/>
            <person name="Sykes S."/>
            <person name="Wortman J."/>
            <person name="Nusbaum C."/>
            <person name="Birren B."/>
        </authorList>
    </citation>
    <scope>NUCLEOTIDE SEQUENCE [LARGE SCALE GENOMIC DNA]</scope>
    <source>
        <strain evidence="2 4">ATCC 38327</strain>
    </source>
</reference>
<proteinExistence type="predicted"/>
<gene>
    <name evidence="2" type="ORF">AMAG_15662</name>
    <name evidence="3" type="ORF">AMAG_20358</name>
</gene>
<dbReference type="EMBL" id="GG745372">
    <property type="protein sequence ID" value="KNE71429.1"/>
    <property type="molecule type" value="Genomic_DNA"/>
</dbReference>
<evidence type="ECO:0000313" key="4">
    <source>
        <dbReference type="Proteomes" id="UP000054350"/>
    </source>
</evidence>
<dbReference type="AlphaFoldDB" id="A0A0L0TA45"/>
<reference evidence="4" key="2">
    <citation type="submission" date="2009-11" db="EMBL/GenBank/DDBJ databases">
        <title>The Genome Sequence of Allomyces macrogynus strain ATCC 38327.</title>
        <authorList>
            <consortium name="The Broad Institute Genome Sequencing Platform"/>
            <person name="Russ C."/>
            <person name="Cuomo C."/>
            <person name="Shea T."/>
            <person name="Young S.K."/>
            <person name="Zeng Q."/>
            <person name="Koehrsen M."/>
            <person name="Haas B."/>
            <person name="Borodovsky M."/>
            <person name="Guigo R."/>
            <person name="Alvarado L."/>
            <person name="Berlin A."/>
            <person name="Borenstein D."/>
            <person name="Chen Z."/>
            <person name="Engels R."/>
            <person name="Freedman E."/>
            <person name="Gellesch M."/>
            <person name="Goldberg J."/>
            <person name="Griggs A."/>
            <person name="Gujja S."/>
            <person name="Heiman D."/>
            <person name="Hepburn T."/>
            <person name="Howarth C."/>
            <person name="Jen D."/>
            <person name="Larson L."/>
            <person name="Lewis B."/>
            <person name="Mehta T."/>
            <person name="Park D."/>
            <person name="Pearson M."/>
            <person name="Roberts A."/>
            <person name="Saif S."/>
            <person name="Shenoy N."/>
            <person name="Sisk P."/>
            <person name="Stolte C."/>
            <person name="Sykes S."/>
            <person name="Walk T."/>
            <person name="White J."/>
            <person name="Yandava C."/>
            <person name="Burger G."/>
            <person name="Gray M.W."/>
            <person name="Holland P.W.H."/>
            <person name="King N."/>
            <person name="Lang F.B.F."/>
            <person name="Roger A.J."/>
            <person name="Ruiz-Trillo I."/>
            <person name="Lander E."/>
            <person name="Nusbaum C."/>
        </authorList>
    </citation>
    <scope>NUCLEOTIDE SEQUENCE [LARGE SCALE GENOMIC DNA]</scope>
    <source>
        <strain evidence="4">ATCC 38327</strain>
    </source>
</reference>
<name>A0A0L0TA45_ALLM3</name>
<dbReference type="VEuPathDB" id="FungiDB:AMAG_20358"/>
<evidence type="ECO:0000256" key="1">
    <source>
        <dbReference type="SAM" id="MobiDB-lite"/>
    </source>
</evidence>
<dbReference type="Proteomes" id="UP000054350">
    <property type="component" value="Unassembled WGS sequence"/>
</dbReference>
<organism evidence="2 4">
    <name type="scientific">Allomyces macrogynus (strain ATCC 38327)</name>
    <name type="common">Allomyces javanicus var. macrogynus</name>
    <dbReference type="NCBI Taxonomy" id="578462"/>
    <lineage>
        <taxon>Eukaryota</taxon>
        <taxon>Fungi</taxon>
        <taxon>Fungi incertae sedis</taxon>
        <taxon>Blastocladiomycota</taxon>
        <taxon>Blastocladiomycetes</taxon>
        <taxon>Blastocladiales</taxon>
        <taxon>Blastocladiaceae</taxon>
        <taxon>Allomyces</taxon>
    </lineage>
</organism>
<evidence type="ECO:0000313" key="2">
    <source>
        <dbReference type="EMBL" id="KNE71429.1"/>
    </source>
</evidence>